<reference evidence="9 10" key="1">
    <citation type="submission" date="2019-01" db="EMBL/GenBank/DDBJ databases">
        <authorList>
            <person name="Brito A."/>
        </authorList>
    </citation>
    <scope>NUCLEOTIDE SEQUENCE [LARGE SCALE GENOMIC DNA]</scope>
    <source>
        <strain evidence="9">1</strain>
    </source>
</reference>
<evidence type="ECO:0000256" key="3">
    <source>
        <dbReference type="ARBA" id="ARBA00022801"/>
    </source>
</evidence>
<keyword evidence="4" id="KW-0342">GTP-binding</keyword>
<dbReference type="InterPro" id="IPR027417">
    <property type="entry name" value="P-loop_NTPase"/>
</dbReference>
<keyword evidence="3" id="KW-0378">Hydrolase</keyword>
<dbReference type="PANTHER" id="PTHR10465:SF0">
    <property type="entry name" value="SARCALUMENIN"/>
    <property type="match status" value="1"/>
</dbReference>
<dbReference type="AlphaFoldDB" id="A0A563VKU9"/>
<comment type="subcellular location">
    <subcellularLocation>
        <location evidence="1">Membrane</location>
    </subcellularLocation>
</comment>
<feature type="coiled-coil region" evidence="6">
    <location>
        <begin position="530"/>
        <end position="557"/>
    </location>
</feature>
<organism evidence="9 10">
    <name type="scientific">Hyella patelloides LEGE 07179</name>
    <dbReference type="NCBI Taxonomy" id="945734"/>
    <lineage>
        <taxon>Bacteria</taxon>
        <taxon>Bacillati</taxon>
        <taxon>Cyanobacteriota</taxon>
        <taxon>Cyanophyceae</taxon>
        <taxon>Pleurocapsales</taxon>
        <taxon>Hyellaceae</taxon>
        <taxon>Hyella</taxon>
    </lineage>
</organism>
<evidence type="ECO:0000256" key="4">
    <source>
        <dbReference type="ARBA" id="ARBA00023134"/>
    </source>
</evidence>
<evidence type="ECO:0000256" key="5">
    <source>
        <dbReference type="ARBA" id="ARBA00023136"/>
    </source>
</evidence>
<accession>A0A563VKU9</accession>
<evidence type="ECO:0000256" key="1">
    <source>
        <dbReference type="ARBA" id="ARBA00004370"/>
    </source>
</evidence>
<dbReference type="OrthoDB" id="5477114at2"/>
<evidence type="ECO:0000313" key="9">
    <source>
        <dbReference type="EMBL" id="VEP12074.1"/>
    </source>
</evidence>
<keyword evidence="6" id="KW-0175">Coiled coil</keyword>
<dbReference type="InterPro" id="IPR045063">
    <property type="entry name" value="Dynamin_N"/>
</dbReference>
<evidence type="ECO:0000256" key="7">
    <source>
        <dbReference type="SAM" id="MobiDB-lite"/>
    </source>
</evidence>
<evidence type="ECO:0000256" key="6">
    <source>
        <dbReference type="SAM" id="Coils"/>
    </source>
</evidence>
<gene>
    <name evidence="9" type="ORF">H1P_1310012</name>
</gene>
<sequence length="557" mass="63573">MTKSENYWQNLADRLKTLIAILELDPESSLAQDAIALTDFLTKTSFQIAVFAPFNHGKSTLLNALLGQKSLPIDLIPSTGAAITIKYGIETKTTITLQDGTKKITSDTKILQEYAILDSDRKMRNDLQAIEVTCNYPLLKNGVELLDLPGTNDREAQDNLVKDKLLTANLIIHVLDARKLMTLLEREKLRDWLQARGVHTVIFVVNFLNLLEAEDQKKVYNRLKFVAESFRSELPAGISNLYRVDALPALRARLKGDYTTVMETGLTNLETALQNIIKANSKQPETKLTRIKNITEQLITTAREKRANIKNKLDTTQQKQQQQIAIKQKAAQLIKQGLQRSISEFESWLYLPNLLKIEQAKLAIALQQEDFKIWKNEFNQTVGNYQQAIFEWLAKSQEFFPVEKPIKLIINFPEPPHIEKDNFTKNQETTNNYEPTITEEIDKIFNKAVNTILSGNAQELFTSFTGNSQSQSDINKSNTKPQKSRSQIYAEAAENYLISFSQQTFISLQEYQNQAEKLINYQPQAVTETNTIEEHQLQLLDNAIENLQQELNHVTNR</sequence>
<feature type="domain" description="Dynamin N-terminal" evidence="8">
    <location>
        <begin position="48"/>
        <end position="206"/>
    </location>
</feature>
<dbReference type="GO" id="GO:0005525">
    <property type="term" value="F:GTP binding"/>
    <property type="evidence" value="ECO:0007669"/>
    <property type="project" value="UniProtKB-KW"/>
</dbReference>
<dbReference type="GO" id="GO:0016020">
    <property type="term" value="C:membrane"/>
    <property type="evidence" value="ECO:0007669"/>
    <property type="project" value="UniProtKB-SubCell"/>
</dbReference>
<proteinExistence type="predicted"/>
<protein>
    <submittedName>
        <fullName evidence="9">Dynamin family protein</fullName>
    </submittedName>
</protein>
<evidence type="ECO:0000256" key="2">
    <source>
        <dbReference type="ARBA" id="ARBA00022741"/>
    </source>
</evidence>
<dbReference type="EMBL" id="CAACVJ010000037">
    <property type="protein sequence ID" value="VEP12074.1"/>
    <property type="molecule type" value="Genomic_DNA"/>
</dbReference>
<dbReference type="Proteomes" id="UP000320055">
    <property type="component" value="Unassembled WGS sequence"/>
</dbReference>
<dbReference type="PANTHER" id="PTHR10465">
    <property type="entry name" value="TRANSMEMBRANE GTPASE FZO1"/>
    <property type="match status" value="1"/>
</dbReference>
<dbReference type="Pfam" id="PF00350">
    <property type="entry name" value="Dynamin_N"/>
    <property type="match status" value="1"/>
</dbReference>
<dbReference type="SUPFAM" id="SSF52540">
    <property type="entry name" value="P-loop containing nucleoside triphosphate hydrolases"/>
    <property type="match status" value="1"/>
</dbReference>
<keyword evidence="2" id="KW-0547">Nucleotide-binding</keyword>
<evidence type="ECO:0000313" key="10">
    <source>
        <dbReference type="Proteomes" id="UP000320055"/>
    </source>
</evidence>
<dbReference type="InterPro" id="IPR027094">
    <property type="entry name" value="Mitofusin_fam"/>
</dbReference>
<name>A0A563VKU9_9CYAN</name>
<dbReference type="Gene3D" id="3.40.50.300">
    <property type="entry name" value="P-loop containing nucleotide triphosphate hydrolases"/>
    <property type="match status" value="1"/>
</dbReference>
<keyword evidence="10" id="KW-1185">Reference proteome</keyword>
<dbReference type="RefSeq" id="WP_144869914.1">
    <property type="nucleotide sequence ID" value="NZ_LR213884.1"/>
</dbReference>
<keyword evidence="5" id="KW-0472">Membrane</keyword>
<dbReference type="GO" id="GO:0003924">
    <property type="term" value="F:GTPase activity"/>
    <property type="evidence" value="ECO:0007669"/>
    <property type="project" value="InterPro"/>
</dbReference>
<evidence type="ECO:0000259" key="8">
    <source>
        <dbReference type="Pfam" id="PF00350"/>
    </source>
</evidence>
<feature type="region of interest" description="Disordered" evidence="7">
    <location>
        <begin position="464"/>
        <end position="483"/>
    </location>
</feature>